<keyword evidence="4 9" id="KW-0812">Transmembrane</keyword>
<feature type="short sequence motif" description="TonB C-terminal box" evidence="10">
    <location>
        <begin position="945"/>
        <end position="962"/>
    </location>
</feature>
<evidence type="ECO:0000256" key="7">
    <source>
        <dbReference type="ARBA" id="ARBA00023136"/>
    </source>
</evidence>
<name>A0A3N1P8L7_9GAMM</name>
<dbReference type="InterPro" id="IPR036942">
    <property type="entry name" value="Beta-barrel_TonB_sf"/>
</dbReference>
<evidence type="ECO:0000256" key="8">
    <source>
        <dbReference type="ARBA" id="ARBA00023237"/>
    </source>
</evidence>
<feature type="region of interest" description="Disordered" evidence="12">
    <location>
        <begin position="551"/>
        <end position="570"/>
    </location>
</feature>
<evidence type="ECO:0000259" key="15">
    <source>
        <dbReference type="Pfam" id="PF07715"/>
    </source>
</evidence>
<evidence type="ECO:0000256" key="12">
    <source>
        <dbReference type="SAM" id="MobiDB-lite"/>
    </source>
</evidence>
<accession>A0A3N1P8L7</accession>
<dbReference type="Pfam" id="PF07715">
    <property type="entry name" value="Plug"/>
    <property type="match status" value="1"/>
</dbReference>
<evidence type="ECO:0000256" key="2">
    <source>
        <dbReference type="ARBA" id="ARBA00022448"/>
    </source>
</evidence>
<dbReference type="Gene3D" id="2.40.170.20">
    <property type="entry name" value="TonB-dependent receptor, beta-barrel domain"/>
    <property type="match status" value="1"/>
</dbReference>
<dbReference type="Pfam" id="PF00593">
    <property type="entry name" value="TonB_dep_Rec_b-barrel"/>
    <property type="match status" value="1"/>
</dbReference>
<protein>
    <submittedName>
        <fullName evidence="16">TonB-dependent receptor-like protein</fullName>
    </submittedName>
</protein>
<dbReference type="AlphaFoldDB" id="A0A3N1P8L7"/>
<evidence type="ECO:0000313" key="17">
    <source>
        <dbReference type="Proteomes" id="UP000268033"/>
    </source>
</evidence>
<evidence type="ECO:0000256" key="6">
    <source>
        <dbReference type="ARBA" id="ARBA00023077"/>
    </source>
</evidence>
<dbReference type="EMBL" id="RJUL01000008">
    <property type="protein sequence ID" value="ROQ23397.1"/>
    <property type="molecule type" value="Genomic_DNA"/>
</dbReference>
<keyword evidence="2 9" id="KW-0813">Transport</keyword>
<organism evidence="16 17">
    <name type="scientific">Gallaecimonas pentaromativorans</name>
    <dbReference type="NCBI Taxonomy" id="584787"/>
    <lineage>
        <taxon>Bacteria</taxon>
        <taxon>Pseudomonadati</taxon>
        <taxon>Pseudomonadota</taxon>
        <taxon>Gammaproteobacteria</taxon>
        <taxon>Enterobacterales</taxon>
        <taxon>Gallaecimonadaceae</taxon>
        <taxon>Gallaecimonas</taxon>
    </lineage>
</organism>
<evidence type="ECO:0000256" key="9">
    <source>
        <dbReference type="PROSITE-ProRule" id="PRU01360"/>
    </source>
</evidence>
<comment type="similarity">
    <text evidence="9 11">Belongs to the TonB-dependent receptor family.</text>
</comment>
<dbReference type="InterPro" id="IPR010917">
    <property type="entry name" value="TonB_rcpt_CS"/>
</dbReference>
<dbReference type="PANTHER" id="PTHR47234">
    <property type="match status" value="1"/>
</dbReference>
<evidence type="ECO:0000256" key="3">
    <source>
        <dbReference type="ARBA" id="ARBA00022452"/>
    </source>
</evidence>
<dbReference type="SUPFAM" id="SSF56935">
    <property type="entry name" value="Porins"/>
    <property type="match status" value="1"/>
</dbReference>
<evidence type="ECO:0000256" key="13">
    <source>
        <dbReference type="SAM" id="SignalP"/>
    </source>
</evidence>
<reference evidence="16 17" key="1">
    <citation type="submission" date="2018-11" db="EMBL/GenBank/DDBJ databases">
        <title>Genomic Encyclopedia of Type Strains, Phase IV (KMG-IV): sequencing the most valuable type-strain genomes for metagenomic binning, comparative biology and taxonomic classification.</title>
        <authorList>
            <person name="Goeker M."/>
        </authorList>
    </citation>
    <scope>NUCLEOTIDE SEQUENCE [LARGE SCALE GENOMIC DNA]</scope>
    <source>
        <strain evidence="16 17">DSM 21945</strain>
    </source>
</reference>
<evidence type="ECO:0000259" key="14">
    <source>
        <dbReference type="Pfam" id="PF00593"/>
    </source>
</evidence>
<dbReference type="PROSITE" id="PS52016">
    <property type="entry name" value="TONB_DEPENDENT_REC_3"/>
    <property type="match status" value="1"/>
</dbReference>
<evidence type="ECO:0000256" key="4">
    <source>
        <dbReference type="ARBA" id="ARBA00022692"/>
    </source>
</evidence>
<feature type="domain" description="TonB-dependent receptor plug" evidence="15">
    <location>
        <begin position="60"/>
        <end position="170"/>
    </location>
</feature>
<keyword evidence="6 11" id="KW-0798">TonB box</keyword>
<keyword evidence="8 9" id="KW-0998">Cell outer membrane</keyword>
<dbReference type="InterPro" id="IPR012910">
    <property type="entry name" value="Plug_dom"/>
</dbReference>
<dbReference type="InterPro" id="IPR000531">
    <property type="entry name" value="Beta-barrel_TonB"/>
</dbReference>
<evidence type="ECO:0000256" key="5">
    <source>
        <dbReference type="ARBA" id="ARBA00022729"/>
    </source>
</evidence>
<gene>
    <name evidence="16" type="ORF">EDC28_108135</name>
</gene>
<keyword evidence="16" id="KW-0675">Receptor</keyword>
<dbReference type="InterPro" id="IPR037066">
    <property type="entry name" value="Plug_dom_sf"/>
</dbReference>
<sequence length="962" mass="104136">MFTTSKLSQSVRLALSVGALLSFSSTAFAAEESADSETKNVERIEVTGSRIPQSANVVSSSPISQVTAEEFKLSGTVRVEDLINDLPQVFAGQASTDSNGATGTATISLRGLGSQRTLVLINGRRMVMGSPLAGGIAADLNQIPVQLVKKVELLTGGASATYGSDAVAGVVNFIMDDEFEGVKVNYQHSFYDHHNDSGNDIAQANLDSGFPLAPSNIRDGHSNDFSIVMGGNLDGGKGNITVYATHRNIEAVTQNNRDISACALRGHAGDWSCGGSGTTPDAYVFTNDGSLDAFVDNGQFVPYDGRVYNYGPLNYFQRPDEQTTMGAFAHYTINDYLEFYSELGYMKDTSVAQIAQSGAFFVDTTFNCSNPLLTAAQYQVACADRGLGVNDSFDVTIAKRNVEGGPRQDDLQHINQRFVFGARGIINDDWNYDVSFNYGNVNMTEVYQNDMSNKAIANALNVIADPVTGQAVCAGNDPDCVPWDIYNPQNITQDQLDYLTLPLYSKGETVLREFNAYTTGDLTNYGIKTPWATLGPQVLLGYTHRSESLSFDPDKGYESGDGAGQGGPATAVDGSLTVDEYYTEVRVPLVEDVPFADNLNLDLGYRYSDYSTNINTNTYKVALGWDINSQIKLRGSYQKASRHANIRELYVSTGLALFDLDEDPCSGDTPSATLEQCARTGVTAAQYGNIMNNPAGQFNYLQGGNPDLQPERSKTVSFGFVYRPSWLDGLDFTVDYFDIDVKDAISNVPPSFIIDQCLATGDATFCDAIHRNANGSLWQGSGTSAGYVSATNINIGYEKRTGIDVNSNYVTDLPAGLGTLHLNLVGTYYDKFESQPVVGYDTIECAGKWGGDCGSPNPEWSHNLRTTWETPWLGMALSANWRHIGKVDDLNEVQNINAQNYIDLTAQFAVLEGGKITLGVNNAFDRNAPAVSSSSTGTNGNTYPSTYDALGRYVFLGVEYTF</sequence>
<comment type="caution">
    <text evidence="16">The sequence shown here is derived from an EMBL/GenBank/DDBJ whole genome shotgun (WGS) entry which is preliminary data.</text>
</comment>
<evidence type="ECO:0000256" key="10">
    <source>
        <dbReference type="PROSITE-ProRule" id="PRU10144"/>
    </source>
</evidence>
<evidence type="ECO:0000256" key="1">
    <source>
        <dbReference type="ARBA" id="ARBA00004571"/>
    </source>
</evidence>
<keyword evidence="5 13" id="KW-0732">Signal</keyword>
<evidence type="ECO:0000313" key="16">
    <source>
        <dbReference type="EMBL" id="ROQ23397.1"/>
    </source>
</evidence>
<keyword evidence="7 9" id="KW-0472">Membrane</keyword>
<dbReference type="GO" id="GO:0009279">
    <property type="term" value="C:cell outer membrane"/>
    <property type="evidence" value="ECO:0007669"/>
    <property type="project" value="UniProtKB-SubCell"/>
</dbReference>
<keyword evidence="3 9" id="KW-1134">Transmembrane beta strand</keyword>
<proteinExistence type="inferred from homology"/>
<feature type="signal peptide" evidence="13">
    <location>
        <begin position="1"/>
        <end position="29"/>
    </location>
</feature>
<feature type="chain" id="PRO_5018312471" evidence="13">
    <location>
        <begin position="30"/>
        <end position="962"/>
    </location>
</feature>
<dbReference type="InterPro" id="IPR039426">
    <property type="entry name" value="TonB-dep_rcpt-like"/>
</dbReference>
<keyword evidence="17" id="KW-1185">Reference proteome</keyword>
<dbReference type="PANTHER" id="PTHR47234:SF2">
    <property type="entry name" value="TONB-DEPENDENT RECEPTOR"/>
    <property type="match status" value="1"/>
</dbReference>
<dbReference type="Proteomes" id="UP000268033">
    <property type="component" value="Unassembled WGS sequence"/>
</dbReference>
<dbReference type="RefSeq" id="WP_123422192.1">
    <property type="nucleotide sequence ID" value="NZ_RJUL01000008.1"/>
</dbReference>
<dbReference type="Gene3D" id="2.170.130.10">
    <property type="entry name" value="TonB-dependent receptor, plug domain"/>
    <property type="match status" value="1"/>
</dbReference>
<evidence type="ECO:0000256" key="11">
    <source>
        <dbReference type="RuleBase" id="RU003357"/>
    </source>
</evidence>
<dbReference type="PROSITE" id="PS01156">
    <property type="entry name" value="TONB_DEPENDENT_REC_2"/>
    <property type="match status" value="1"/>
</dbReference>
<feature type="domain" description="TonB-dependent receptor-like beta-barrel" evidence="14">
    <location>
        <begin position="407"/>
        <end position="922"/>
    </location>
</feature>
<comment type="subcellular location">
    <subcellularLocation>
        <location evidence="1 9">Cell outer membrane</location>
        <topology evidence="1 9">Multi-pass membrane protein</topology>
    </subcellularLocation>
</comment>